<dbReference type="AlphaFoldDB" id="A0A164WDE4"/>
<organism evidence="2 3">
    <name type="scientific">Sistotremastrum niveocremeum HHB9708</name>
    <dbReference type="NCBI Taxonomy" id="1314777"/>
    <lineage>
        <taxon>Eukaryota</taxon>
        <taxon>Fungi</taxon>
        <taxon>Dikarya</taxon>
        <taxon>Basidiomycota</taxon>
        <taxon>Agaricomycotina</taxon>
        <taxon>Agaricomycetes</taxon>
        <taxon>Sistotremastrales</taxon>
        <taxon>Sistotremastraceae</taxon>
        <taxon>Sertulicium</taxon>
        <taxon>Sertulicium niveocremeum</taxon>
    </lineage>
</organism>
<dbReference type="Proteomes" id="UP000076722">
    <property type="component" value="Unassembled WGS sequence"/>
</dbReference>
<feature type="signal peptide" evidence="1">
    <location>
        <begin position="1"/>
        <end position="21"/>
    </location>
</feature>
<proteinExistence type="predicted"/>
<feature type="chain" id="PRO_5007854023" evidence="1">
    <location>
        <begin position="22"/>
        <end position="93"/>
    </location>
</feature>
<gene>
    <name evidence="2" type="ORF">SISNIDRAFT_484472</name>
</gene>
<dbReference type="EMBL" id="KV419403">
    <property type="protein sequence ID" value="KZS94957.1"/>
    <property type="molecule type" value="Genomic_DNA"/>
</dbReference>
<reference evidence="2 3" key="1">
    <citation type="journal article" date="2016" name="Mol. Biol. Evol.">
        <title>Comparative Genomics of Early-Diverging Mushroom-Forming Fungi Provides Insights into the Origins of Lignocellulose Decay Capabilities.</title>
        <authorList>
            <person name="Nagy L.G."/>
            <person name="Riley R."/>
            <person name="Tritt A."/>
            <person name="Adam C."/>
            <person name="Daum C."/>
            <person name="Floudas D."/>
            <person name="Sun H."/>
            <person name="Yadav J.S."/>
            <person name="Pangilinan J."/>
            <person name="Larsson K.H."/>
            <person name="Matsuura K."/>
            <person name="Barry K."/>
            <person name="Labutti K."/>
            <person name="Kuo R."/>
            <person name="Ohm R.A."/>
            <person name="Bhattacharya S.S."/>
            <person name="Shirouzu T."/>
            <person name="Yoshinaga Y."/>
            <person name="Martin F.M."/>
            <person name="Grigoriev I.V."/>
            <person name="Hibbett D.S."/>
        </authorList>
    </citation>
    <scope>NUCLEOTIDE SEQUENCE [LARGE SCALE GENOMIC DNA]</scope>
    <source>
        <strain evidence="2 3">HHB9708</strain>
    </source>
</reference>
<keyword evidence="1" id="KW-0732">Signal</keyword>
<evidence type="ECO:0000313" key="3">
    <source>
        <dbReference type="Proteomes" id="UP000076722"/>
    </source>
</evidence>
<name>A0A164WDE4_9AGAM</name>
<dbReference type="PROSITE" id="PS51257">
    <property type="entry name" value="PROKAR_LIPOPROTEIN"/>
    <property type="match status" value="1"/>
</dbReference>
<protein>
    <submittedName>
        <fullName evidence="2">Uncharacterized protein</fullName>
    </submittedName>
</protein>
<accession>A0A164WDE4</accession>
<sequence>MKFNRQFSLLVIAAVMSCAQATPVPAAAAEALASAEIPHGKLAREAIEVRGRSLNARKLDMATRMADTTLTADEMLAMETHMAEATLTDVDPP</sequence>
<evidence type="ECO:0000313" key="2">
    <source>
        <dbReference type="EMBL" id="KZS94957.1"/>
    </source>
</evidence>
<evidence type="ECO:0000256" key="1">
    <source>
        <dbReference type="SAM" id="SignalP"/>
    </source>
</evidence>
<keyword evidence="3" id="KW-1185">Reference proteome</keyword>